<dbReference type="InterPro" id="IPR003594">
    <property type="entry name" value="HATPase_dom"/>
</dbReference>
<evidence type="ECO:0000256" key="8">
    <source>
        <dbReference type="ARBA" id="ARBA00022989"/>
    </source>
</evidence>
<dbReference type="Pfam" id="PF00512">
    <property type="entry name" value="HisKA"/>
    <property type="match status" value="1"/>
</dbReference>
<name>A0A3D8H2N2_9GAMM</name>
<accession>A0A3D8H2N2</accession>
<keyword evidence="4" id="KW-0597">Phosphoprotein</keyword>
<reference evidence="14 15" key="1">
    <citation type="submission" date="2018-08" db="EMBL/GenBank/DDBJ databases">
        <title>Genome sequence of Marinobacter flavimaris KCTC 12185.</title>
        <authorList>
            <person name="Chun J."/>
            <person name="Kim B.-Y."/>
            <person name="Choi S.-B."/>
            <person name="Kwak M.-J."/>
        </authorList>
    </citation>
    <scope>NUCLEOTIDE SEQUENCE [LARGE SCALE GENOMIC DNA]</scope>
    <source>
        <strain evidence="14 15">KCTC 12185</strain>
    </source>
</reference>
<dbReference type="InterPro" id="IPR036890">
    <property type="entry name" value="HATPase_C_sf"/>
</dbReference>
<dbReference type="GO" id="GO:0005886">
    <property type="term" value="C:plasma membrane"/>
    <property type="evidence" value="ECO:0007669"/>
    <property type="project" value="UniProtKB-ARBA"/>
</dbReference>
<keyword evidence="15" id="KW-1185">Reference proteome</keyword>
<dbReference type="PANTHER" id="PTHR43711">
    <property type="entry name" value="TWO-COMPONENT HISTIDINE KINASE"/>
    <property type="match status" value="1"/>
</dbReference>
<dbReference type="Gene3D" id="1.10.287.130">
    <property type="match status" value="1"/>
</dbReference>
<comment type="caution">
    <text evidence="14">The sequence shown here is derived from an EMBL/GenBank/DDBJ whole genome shotgun (WGS) entry which is preliminary data.</text>
</comment>
<dbReference type="EC" id="2.7.13.3" evidence="3"/>
<dbReference type="PROSITE" id="PS50839">
    <property type="entry name" value="CHASE"/>
    <property type="match status" value="1"/>
</dbReference>
<feature type="transmembrane region" description="Helical" evidence="11">
    <location>
        <begin position="9"/>
        <end position="31"/>
    </location>
</feature>
<dbReference type="Pfam" id="PF02518">
    <property type="entry name" value="HATPase_c"/>
    <property type="match status" value="1"/>
</dbReference>
<dbReference type="InterPro" id="IPR036097">
    <property type="entry name" value="HisK_dim/P_sf"/>
</dbReference>
<dbReference type="SMART" id="SM01079">
    <property type="entry name" value="CHASE"/>
    <property type="match status" value="1"/>
</dbReference>
<dbReference type="Gene3D" id="3.30.565.10">
    <property type="entry name" value="Histidine kinase-like ATPase, C-terminal domain"/>
    <property type="match status" value="1"/>
</dbReference>
<dbReference type="Gene3D" id="3.30.450.20">
    <property type="entry name" value="PAS domain"/>
    <property type="match status" value="1"/>
</dbReference>
<evidence type="ECO:0000256" key="11">
    <source>
        <dbReference type="SAM" id="Phobius"/>
    </source>
</evidence>
<dbReference type="InterPro" id="IPR042240">
    <property type="entry name" value="CHASE_sf"/>
</dbReference>
<keyword evidence="7 14" id="KW-0418">Kinase</keyword>
<dbReference type="SMART" id="SM00387">
    <property type="entry name" value="HATPase_c"/>
    <property type="match status" value="1"/>
</dbReference>
<evidence type="ECO:0000256" key="5">
    <source>
        <dbReference type="ARBA" id="ARBA00022679"/>
    </source>
</evidence>
<dbReference type="InterPro" id="IPR050736">
    <property type="entry name" value="Sensor_HK_Regulatory"/>
</dbReference>
<dbReference type="InterPro" id="IPR004358">
    <property type="entry name" value="Sig_transdc_His_kin-like_C"/>
</dbReference>
<feature type="domain" description="CHASE" evidence="13">
    <location>
        <begin position="108"/>
        <end position="201"/>
    </location>
</feature>
<evidence type="ECO:0000259" key="12">
    <source>
        <dbReference type="PROSITE" id="PS50109"/>
    </source>
</evidence>
<evidence type="ECO:0000313" key="14">
    <source>
        <dbReference type="EMBL" id="RDU40721.1"/>
    </source>
</evidence>
<keyword evidence="6 11" id="KW-0812">Transmembrane</keyword>
<dbReference type="FunFam" id="3.30.565.10:FF:000006">
    <property type="entry name" value="Sensor histidine kinase WalK"/>
    <property type="match status" value="1"/>
</dbReference>
<dbReference type="PANTHER" id="PTHR43711:SF30">
    <property type="entry name" value="HISTIDINE KINASE"/>
    <property type="match status" value="1"/>
</dbReference>
<dbReference type="CDD" id="cd00082">
    <property type="entry name" value="HisKA"/>
    <property type="match status" value="1"/>
</dbReference>
<dbReference type="SMART" id="SM00388">
    <property type="entry name" value="HisKA"/>
    <property type="match status" value="1"/>
</dbReference>
<protein>
    <recommendedName>
        <fullName evidence="3">histidine kinase</fullName>
        <ecNumber evidence="3">2.7.13.3</ecNumber>
    </recommendedName>
</protein>
<evidence type="ECO:0000256" key="4">
    <source>
        <dbReference type="ARBA" id="ARBA00022553"/>
    </source>
</evidence>
<evidence type="ECO:0000256" key="7">
    <source>
        <dbReference type="ARBA" id="ARBA00022777"/>
    </source>
</evidence>
<organism evidence="14 15">
    <name type="scientific">Marinobacter flavimaris</name>
    <dbReference type="NCBI Taxonomy" id="262076"/>
    <lineage>
        <taxon>Bacteria</taxon>
        <taxon>Pseudomonadati</taxon>
        <taxon>Pseudomonadota</taxon>
        <taxon>Gammaproteobacteria</taxon>
        <taxon>Pseudomonadales</taxon>
        <taxon>Marinobacteraceae</taxon>
        <taxon>Marinobacter</taxon>
    </lineage>
</organism>
<evidence type="ECO:0000256" key="3">
    <source>
        <dbReference type="ARBA" id="ARBA00012438"/>
    </source>
</evidence>
<keyword evidence="8 11" id="KW-1133">Transmembrane helix</keyword>
<dbReference type="CDD" id="cd16922">
    <property type="entry name" value="HATPase_EvgS-ArcB-TorS-like"/>
    <property type="match status" value="1"/>
</dbReference>
<dbReference type="InterPro" id="IPR005467">
    <property type="entry name" value="His_kinase_dom"/>
</dbReference>
<gene>
    <name evidence="14" type="ORF">DXI23_13210</name>
</gene>
<dbReference type="InterPro" id="IPR003661">
    <property type="entry name" value="HisK_dim/P_dom"/>
</dbReference>
<dbReference type="EMBL" id="QRDH01000005">
    <property type="protein sequence ID" value="RDU40721.1"/>
    <property type="molecule type" value="Genomic_DNA"/>
</dbReference>
<evidence type="ECO:0000256" key="2">
    <source>
        <dbReference type="ARBA" id="ARBA00004370"/>
    </source>
</evidence>
<evidence type="ECO:0000313" key="15">
    <source>
        <dbReference type="Proteomes" id="UP000256431"/>
    </source>
</evidence>
<dbReference type="GO" id="GO:0000155">
    <property type="term" value="F:phosphorelay sensor kinase activity"/>
    <property type="evidence" value="ECO:0007669"/>
    <property type="project" value="InterPro"/>
</dbReference>
<evidence type="ECO:0000259" key="13">
    <source>
        <dbReference type="PROSITE" id="PS50839"/>
    </source>
</evidence>
<dbReference type="Gene3D" id="3.30.450.350">
    <property type="entry name" value="CHASE domain"/>
    <property type="match status" value="1"/>
</dbReference>
<comment type="subcellular location">
    <subcellularLocation>
        <location evidence="2">Membrane</location>
    </subcellularLocation>
</comment>
<dbReference type="Proteomes" id="UP000256431">
    <property type="component" value="Unassembled WGS sequence"/>
</dbReference>
<sequence>MTKTQDRALFYLVWLARAAVLVLLLGVAFVLDSAATQTHRNDVRQEWQARLNDIDLKLQGAILQNVQTVWGLAANVSVQPDITEAEFQQLAPVIFSLAPQLRNIGLAPDLTIRNIYPLEGNEAALGLDLTSQSLSPEQVKTLTESRKALFSGPINLVQGGQGMAARIPIFENESGQFWGVISVILDLNRLYNAVDMASFSENGYLALFKTSSPGLEEDPFFGAATTQWQDPITTELNLPGITWTLFAQPTQGWPSHPESPVLVRSILGLMVLLLFAGTYWLTSLLLRDHQMQRRFSGLFELAPFGIGLYAAQNGKLLRANKSFEKLFGHKANSLHFFRYVYDHRRRILSEELDISGLLEKEPRFSGLEGYFPDAKNELNPVLLHGLTLDTLYGDPVIWLIAEDISEQKKADRVKSEFISIVSHELRTPLTSIAGSLGLLSNNAAGELPQKASRLAEIAYRNTQQLTLLINDLLDIEKLVAGKMVFALEDCQLSGVVRECLEGIESFSVDKQVTLKAEHIHDVNVQADRGRLCQALNNLLSNAIKFSPDHSEVIVHTERTENRIRILVSDQGQGIPAEFRDRIFQKFSQADSSDRRAKGGTGLGLAITRELMHAMDGDVGFDSEEGHGACFWLSLPVA</sequence>
<dbReference type="SUPFAM" id="SSF55874">
    <property type="entry name" value="ATPase domain of HSP90 chaperone/DNA topoisomerase II/histidine kinase"/>
    <property type="match status" value="1"/>
</dbReference>
<keyword evidence="5" id="KW-0808">Transferase</keyword>
<dbReference type="PROSITE" id="PS50109">
    <property type="entry name" value="HIS_KIN"/>
    <property type="match status" value="1"/>
</dbReference>
<evidence type="ECO:0000256" key="9">
    <source>
        <dbReference type="ARBA" id="ARBA00023012"/>
    </source>
</evidence>
<dbReference type="InterPro" id="IPR006189">
    <property type="entry name" value="CHASE_dom"/>
</dbReference>
<evidence type="ECO:0000256" key="10">
    <source>
        <dbReference type="ARBA" id="ARBA00023136"/>
    </source>
</evidence>
<dbReference type="SUPFAM" id="SSF47384">
    <property type="entry name" value="Homodimeric domain of signal transducing histidine kinase"/>
    <property type="match status" value="1"/>
</dbReference>
<evidence type="ECO:0000256" key="6">
    <source>
        <dbReference type="ARBA" id="ARBA00022692"/>
    </source>
</evidence>
<dbReference type="Pfam" id="PF03924">
    <property type="entry name" value="CHASE"/>
    <property type="match status" value="1"/>
</dbReference>
<dbReference type="AlphaFoldDB" id="A0A3D8H2N2"/>
<feature type="domain" description="Histidine kinase" evidence="12">
    <location>
        <begin position="420"/>
        <end position="637"/>
    </location>
</feature>
<dbReference type="RefSeq" id="WP_104270766.1">
    <property type="nucleotide sequence ID" value="NZ_PSSW01000005.1"/>
</dbReference>
<keyword evidence="10 11" id="KW-0472">Membrane</keyword>
<proteinExistence type="predicted"/>
<keyword evidence="9" id="KW-0902">Two-component regulatory system</keyword>
<feature type="transmembrane region" description="Helical" evidence="11">
    <location>
        <begin position="266"/>
        <end position="286"/>
    </location>
</feature>
<comment type="catalytic activity">
    <reaction evidence="1">
        <text>ATP + protein L-histidine = ADP + protein N-phospho-L-histidine.</text>
        <dbReference type="EC" id="2.7.13.3"/>
    </reaction>
</comment>
<dbReference type="PRINTS" id="PR00344">
    <property type="entry name" value="BCTRLSENSOR"/>
</dbReference>
<evidence type="ECO:0000256" key="1">
    <source>
        <dbReference type="ARBA" id="ARBA00000085"/>
    </source>
</evidence>